<evidence type="ECO:0000313" key="2">
    <source>
        <dbReference type="Proteomes" id="UP000177331"/>
    </source>
</evidence>
<comment type="caution">
    <text evidence="1">The sequence shown here is derived from an EMBL/GenBank/DDBJ whole genome shotgun (WGS) entry which is preliminary data.</text>
</comment>
<protein>
    <submittedName>
        <fullName evidence="1">Uncharacterized protein</fullName>
    </submittedName>
</protein>
<dbReference type="AlphaFoldDB" id="A0A1F7W4H9"/>
<sequence>MLTFGKSRTGRKGLTGTRRFDNLVGVGPRVANSNFDQAENDRFMRTLKVSGAPRKPGRGIEICWADRDENDFDEGPDLVFANPPCGGRYVDNKKRKIKQLEKEIKDMHIGTHSFWMLRQVREQKLGSLPEKLERYTMEEPLGQVHLESNPDGEEKIARFQARDTKNDENRHWLARVRTSHTWKNSGRVKRAGAQWGRHEETVHVPWSIVDEACATYLAWKREDEVWAQVLEQALSNLFLMDEAREADRYFEADLLDDLEWRYNYGYWCHSEDGPVWADDVDDDIDFTKDEEWAWQQAAA</sequence>
<gene>
    <name evidence="1" type="ORF">A2318_02955</name>
</gene>
<evidence type="ECO:0000313" key="1">
    <source>
        <dbReference type="EMBL" id="OGL97546.1"/>
    </source>
</evidence>
<accession>A0A1F7W4H9</accession>
<proteinExistence type="predicted"/>
<organism evidence="1 2">
    <name type="scientific">Candidatus Uhrbacteria bacterium RIFOXYB2_FULL_45_11</name>
    <dbReference type="NCBI Taxonomy" id="1802421"/>
    <lineage>
        <taxon>Bacteria</taxon>
        <taxon>Candidatus Uhriibacteriota</taxon>
    </lineage>
</organism>
<dbReference type="EMBL" id="MGFD01000043">
    <property type="protein sequence ID" value="OGL97546.1"/>
    <property type="molecule type" value="Genomic_DNA"/>
</dbReference>
<dbReference type="Proteomes" id="UP000177331">
    <property type="component" value="Unassembled WGS sequence"/>
</dbReference>
<name>A0A1F7W4H9_9BACT</name>
<reference evidence="1 2" key="1">
    <citation type="journal article" date="2016" name="Nat. Commun.">
        <title>Thousands of microbial genomes shed light on interconnected biogeochemical processes in an aquifer system.</title>
        <authorList>
            <person name="Anantharaman K."/>
            <person name="Brown C.T."/>
            <person name="Hug L.A."/>
            <person name="Sharon I."/>
            <person name="Castelle C.J."/>
            <person name="Probst A.J."/>
            <person name="Thomas B.C."/>
            <person name="Singh A."/>
            <person name="Wilkins M.J."/>
            <person name="Karaoz U."/>
            <person name="Brodie E.L."/>
            <person name="Williams K.H."/>
            <person name="Hubbard S.S."/>
            <person name="Banfield J.F."/>
        </authorList>
    </citation>
    <scope>NUCLEOTIDE SEQUENCE [LARGE SCALE GENOMIC DNA]</scope>
</reference>